<dbReference type="PANTHER" id="PTHR24020">
    <property type="entry name" value="COLLAGEN ALPHA"/>
    <property type="match status" value="1"/>
</dbReference>
<dbReference type="PROSITE" id="PS50234">
    <property type="entry name" value="VWFA"/>
    <property type="match status" value="1"/>
</dbReference>
<protein>
    <submittedName>
        <fullName evidence="2">Vitrin</fullName>
    </submittedName>
</protein>
<dbReference type="SUPFAM" id="SSF53300">
    <property type="entry name" value="vWA-like"/>
    <property type="match status" value="1"/>
</dbReference>
<dbReference type="Gene3D" id="3.40.50.410">
    <property type="entry name" value="von Willebrand factor, type A domain"/>
    <property type="match status" value="1"/>
</dbReference>
<reference evidence="2" key="1">
    <citation type="journal article" date="2023" name="G3 (Bethesda)">
        <title>Whole genome assembly and annotation of the endangered Caribbean coral Acropora cervicornis.</title>
        <authorList>
            <person name="Selwyn J.D."/>
            <person name="Vollmer S.V."/>
        </authorList>
    </citation>
    <scope>NUCLEOTIDE SEQUENCE</scope>
    <source>
        <strain evidence="2">K2</strain>
    </source>
</reference>
<comment type="caution">
    <text evidence="2">The sequence shown here is derived from an EMBL/GenBank/DDBJ whole genome shotgun (WGS) entry which is preliminary data.</text>
</comment>
<sequence>SKTSWHSLIGSFQLQRIIQLSRLPFTDCSYPMDIALAIDSSGSVGRRSFRLVKAFLKVFTHHFEVTNTTHFACLHYDHRVYKNFKFKDTQYHNHPSLDAKIQSMRYLGGATLTDQALTVAKTFFFRRNGARNKRKVKRAVVLMTDGKTYYGVPSLIRPTYELKKELQVMADGHYVLVDDFNKLAKAITDVMDLVVKSCAQLQSIKTSIESNGSCNHGV</sequence>
<dbReference type="InterPro" id="IPR036465">
    <property type="entry name" value="vWFA_dom_sf"/>
</dbReference>
<dbReference type="InterPro" id="IPR002035">
    <property type="entry name" value="VWF_A"/>
</dbReference>
<dbReference type="PANTHER" id="PTHR24020:SF20">
    <property type="entry name" value="PH DOMAIN-CONTAINING PROTEIN"/>
    <property type="match status" value="1"/>
</dbReference>
<evidence type="ECO:0000313" key="3">
    <source>
        <dbReference type="Proteomes" id="UP001249851"/>
    </source>
</evidence>
<feature type="non-terminal residue" evidence="2">
    <location>
        <position position="1"/>
    </location>
</feature>
<feature type="domain" description="VWFA" evidence="1">
    <location>
        <begin position="33"/>
        <end position="208"/>
    </location>
</feature>
<dbReference type="SMART" id="SM00327">
    <property type="entry name" value="VWA"/>
    <property type="match status" value="1"/>
</dbReference>
<evidence type="ECO:0000259" key="1">
    <source>
        <dbReference type="PROSITE" id="PS50234"/>
    </source>
</evidence>
<accession>A0AAD9R0E1</accession>
<proteinExistence type="predicted"/>
<dbReference type="EMBL" id="JARQWQ010000007">
    <property type="protein sequence ID" value="KAK2570735.1"/>
    <property type="molecule type" value="Genomic_DNA"/>
</dbReference>
<dbReference type="InterPro" id="IPR050525">
    <property type="entry name" value="ECM_Assembly_Org"/>
</dbReference>
<name>A0AAD9R0E1_ACRCE</name>
<dbReference type="Pfam" id="PF00092">
    <property type="entry name" value="VWA"/>
    <property type="match status" value="1"/>
</dbReference>
<organism evidence="2 3">
    <name type="scientific">Acropora cervicornis</name>
    <name type="common">Staghorn coral</name>
    <dbReference type="NCBI Taxonomy" id="6130"/>
    <lineage>
        <taxon>Eukaryota</taxon>
        <taxon>Metazoa</taxon>
        <taxon>Cnidaria</taxon>
        <taxon>Anthozoa</taxon>
        <taxon>Hexacorallia</taxon>
        <taxon>Scleractinia</taxon>
        <taxon>Astrocoeniina</taxon>
        <taxon>Acroporidae</taxon>
        <taxon>Acropora</taxon>
    </lineage>
</organism>
<keyword evidence="3" id="KW-1185">Reference proteome</keyword>
<reference evidence="2" key="2">
    <citation type="journal article" date="2023" name="Science">
        <title>Genomic signatures of disease resistance in endangered staghorn corals.</title>
        <authorList>
            <person name="Vollmer S.V."/>
            <person name="Selwyn J.D."/>
            <person name="Despard B.A."/>
            <person name="Roesel C.L."/>
        </authorList>
    </citation>
    <scope>NUCLEOTIDE SEQUENCE</scope>
    <source>
        <strain evidence="2">K2</strain>
    </source>
</reference>
<evidence type="ECO:0000313" key="2">
    <source>
        <dbReference type="EMBL" id="KAK2570735.1"/>
    </source>
</evidence>
<gene>
    <name evidence="2" type="ORF">P5673_004427</name>
</gene>
<dbReference type="Proteomes" id="UP001249851">
    <property type="component" value="Unassembled WGS sequence"/>
</dbReference>
<dbReference type="CDD" id="cd01450">
    <property type="entry name" value="vWFA_subfamily_ECM"/>
    <property type="match status" value="1"/>
</dbReference>
<dbReference type="AlphaFoldDB" id="A0AAD9R0E1"/>